<dbReference type="PROSITE" id="PS00508">
    <property type="entry name" value="NI_HGENASE_L_2"/>
    <property type="match status" value="1"/>
</dbReference>
<sequence length="447" mass="49933">MTHQLKDGGQVLNVGMLARVEGEGGMHIEIKDRQVVDVKLNIFEPPRFYEGFLRGRKYTEPPDITARICGICPVAYQSASTEAMETICRIETTPEIQLMRRLLYCGEWIESHALHIFMLHAPDFLGYESVLEMAKDYPDVVQMALRLKKAGNDLMELVGGRAIHPVNVKVGGFYRMPTVAELEALRPDLARGVEDSLAAVELVAGFDFPDMEQDYTYVSLRHPDWYPLERGTEIVATSGVRFPVAEIPQHIEEFHVEHSNALHARFDGATYFVGPLARYSLNFDQLTPRCQEAAVKAELGETCRNPFKSIIVRTIELAYAFEEAVRIIDQWRDGHPPSVPVAPRAGEGVGASEAPRGTIWHRYRIDDDGVIQDAQIVPPTSQNQASIEADLRLAAQQWVDLDDHSLTHRCEEAIRNYDPCISCATHFLDLRVVRDGAGKPADAGAGS</sequence>
<organism evidence="2 3">
    <name type="scientific">Demequina zhanjiangensis</name>
    <dbReference type="NCBI Taxonomy" id="3051659"/>
    <lineage>
        <taxon>Bacteria</taxon>
        <taxon>Bacillati</taxon>
        <taxon>Actinomycetota</taxon>
        <taxon>Actinomycetes</taxon>
        <taxon>Micrococcales</taxon>
        <taxon>Demequinaceae</taxon>
        <taxon>Demequina</taxon>
    </lineage>
</organism>
<dbReference type="EMBL" id="JAUHPV010000006">
    <property type="protein sequence ID" value="MDN4473482.1"/>
    <property type="molecule type" value="Genomic_DNA"/>
</dbReference>
<dbReference type="Proteomes" id="UP001172738">
    <property type="component" value="Unassembled WGS sequence"/>
</dbReference>
<protein>
    <submittedName>
        <fullName evidence="2">Ni/Fe hydrogenase subunit alpha</fullName>
    </submittedName>
</protein>
<evidence type="ECO:0000313" key="3">
    <source>
        <dbReference type="Proteomes" id="UP001172738"/>
    </source>
</evidence>
<dbReference type="PANTHER" id="PTHR43600:SF4">
    <property type="entry name" value="CYTOSOLIC NIFE-HYDROGENASE, ALPHA SUBUNIT"/>
    <property type="match status" value="1"/>
</dbReference>
<dbReference type="PANTHER" id="PTHR43600">
    <property type="entry name" value="COENZYME F420 HYDROGENASE, SUBUNIT ALPHA"/>
    <property type="match status" value="1"/>
</dbReference>
<dbReference type="InterPro" id="IPR018194">
    <property type="entry name" value="Ni-dep_hyd_lsu_Ni_BS"/>
</dbReference>
<accession>A0ABT8G392</accession>
<dbReference type="RefSeq" id="WP_301129068.1">
    <property type="nucleotide sequence ID" value="NZ_JAUHPV010000006.1"/>
</dbReference>
<dbReference type="Gene3D" id="1.10.645.10">
    <property type="entry name" value="Cytochrome-c3 Hydrogenase, chain B"/>
    <property type="match status" value="1"/>
</dbReference>
<gene>
    <name evidence="2" type="ORF">QQX04_10810</name>
</gene>
<dbReference type="InterPro" id="IPR001501">
    <property type="entry name" value="Ni-dep_hyd_lsu"/>
</dbReference>
<keyword evidence="1" id="KW-0560">Oxidoreductase</keyword>
<dbReference type="Pfam" id="PF00374">
    <property type="entry name" value="NiFeSe_Hases"/>
    <property type="match status" value="2"/>
</dbReference>
<dbReference type="InterPro" id="IPR029014">
    <property type="entry name" value="NiFe-Hase_large"/>
</dbReference>
<dbReference type="SUPFAM" id="SSF56762">
    <property type="entry name" value="HydB/Nqo4-like"/>
    <property type="match status" value="1"/>
</dbReference>
<proteinExistence type="predicted"/>
<keyword evidence="3" id="KW-1185">Reference proteome</keyword>
<comment type="caution">
    <text evidence="2">The sequence shown here is derived from an EMBL/GenBank/DDBJ whole genome shotgun (WGS) entry which is preliminary data.</text>
</comment>
<evidence type="ECO:0000313" key="2">
    <source>
        <dbReference type="EMBL" id="MDN4473482.1"/>
    </source>
</evidence>
<evidence type="ECO:0000256" key="1">
    <source>
        <dbReference type="ARBA" id="ARBA00023002"/>
    </source>
</evidence>
<name>A0ABT8G392_9MICO</name>
<reference evidence="2" key="1">
    <citation type="submission" date="2023-06" db="EMBL/GenBank/DDBJ databases">
        <title>SYSU T00b26.</title>
        <authorList>
            <person name="Gao L."/>
            <person name="Fang B.-Z."/>
            <person name="Li W.-J."/>
        </authorList>
    </citation>
    <scope>NUCLEOTIDE SEQUENCE</scope>
    <source>
        <strain evidence="2">SYSU T00b26</strain>
    </source>
</reference>